<organism evidence="4 5">
    <name type="scientific">Candidatus Segetimicrobium genomatis</name>
    <dbReference type="NCBI Taxonomy" id="2569760"/>
    <lineage>
        <taxon>Bacteria</taxon>
        <taxon>Bacillati</taxon>
        <taxon>Candidatus Sysuimicrobiota</taxon>
        <taxon>Candidatus Sysuimicrobiia</taxon>
        <taxon>Candidatus Sysuimicrobiales</taxon>
        <taxon>Candidatus Segetimicrobiaceae</taxon>
        <taxon>Candidatus Segetimicrobium</taxon>
    </lineage>
</organism>
<sequence>EARAYVIARGVPPHRVTIVSNTPPLDQLAPLRRTAAGGRGEVQLAYLGRMEEPRGVRVLLQAAALLATRSFPFRLTLFGDGKDVSDFHACARDLGLSRPQVDFRGRVPNAEALAALPNADIGIIPHFASESWNTTIPNKLFDYMAAGLAVVTSDAKPAERIVRETGAGLVYRDRDAADLARAIEVLADPARRLDCARRGQAAVRQAYNAERDAEQAVASHRRSGRREKA</sequence>
<evidence type="ECO:0000256" key="3">
    <source>
        <dbReference type="SAM" id="MobiDB-lite"/>
    </source>
</evidence>
<accession>A0A537KLN3</accession>
<dbReference type="PANTHER" id="PTHR12526:SF510">
    <property type="entry name" value="D-INOSITOL 3-PHOSPHATE GLYCOSYLTRANSFERASE"/>
    <property type="match status" value="1"/>
</dbReference>
<dbReference type="GO" id="GO:0016757">
    <property type="term" value="F:glycosyltransferase activity"/>
    <property type="evidence" value="ECO:0007669"/>
    <property type="project" value="UniProtKB-KW"/>
</dbReference>
<comment type="caution">
    <text evidence="4">The sequence shown here is derived from an EMBL/GenBank/DDBJ whole genome shotgun (WGS) entry which is preliminary data.</text>
</comment>
<reference evidence="4 5" key="1">
    <citation type="journal article" date="2019" name="Nat. Microbiol.">
        <title>Mediterranean grassland soil C-N compound turnover is dependent on rainfall and depth, and is mediated by genomically divergent microorganisms.</title>
        <authorList>
            <person name="Diamond S."/>
            <person name="Andeer P.F."/>
            <person name="Li Z."/>
            <person name="Crits-Christoph A."/>
            <person name="Burstein D."/>
            <person name="Anantharaman K."/>
            <person name="Lane K.R."/>
            <person name="Thomas B.C."/>
            <person name="Pan C."/>
            <person name="Northen T.R."/>
            <person name="Banfield J.F."/>
        </authorList>
    </citation>
    <scope>NUCLEOTIDE SEQUENCE [LARGE SCALE GENOMIC DNA]</scope>
    <source>
        <strain evidence="4">NP_4</strain>
    </source>
</reference>
<dbReference type="Proteomes" id="UP000319353">
    <property type="component" value="Unassembled WGS sequence"/>
</dbReference>
<proteinExistence type="predicted"/>
<feature type="region of interest" description="Disordered" evidence="3">
    <location>
        <begin position="207"/>
        <end position="229"/>
    </location>
</feature>
<evidence type="ECO:0000313" key="4">
    <source>
        <dbReference type="EMBL" id="TMI96396.1"/>
    </source>
</evidence>
<keyword evidence="1" id="KW-0328">Glycosyltransferase</keyword>
<protein>
    <submittedName>
        <fullName evidence="4">Glycosyltransferase family 4 protein</fullName>
    </submittedName>
</protein>
<feature type="compositionally biased region" description="Basic residues" evidence="3">
    <location>
        <begin position="219"/>
        <end position="229"/>
    </location>
</feature>
<keyword evidence="2 4" id="KW-0808">Transferase</keyword>
<evidence type="ECO:0000313" key="5">
    <source>
        <dbReference type="Proteomes" id="UP000319353"/>
    </source>
</evidence>
<gene>
    <name evidence="4" type="ORF">E6H01_13875</name>
</gene>
<dbReference type="EMBL" id="VBAL01000257">
    <property type="protein sequence ID" value="TMI96396.1"/>
    <property type="molecule type" value="Genomic_DNA"/>
</dbReference>
<evidence type="ECO:0000256" key="1">
    <source>
        <dbReference type="ARBA" id="ARBA00022676"/>
    </source>
</evidence>
<dbReference type="PANTHER" id="PTHR12526">
    <property type="entry name" value="GLYCOSYLTRANSFERASE"/>
    <property type="match status" value="1"/>
</dbReference>
<dbReference type="SUPFAM" id="SSF53756">
    <property type="entry name" value="UDP-Glycosyltransferase/glycogen phosphorylase"/>
    <property type="match status" value="1"/>
</dbReference>
<dbReference type="Gene3D" id="3.40.50.2000">
    <property type="entry name" value="Glycogen Phosphorylase B"/>
    <property type="match status" value="1"/>
</dbReference>
<dbReference type="AlphaFoldDB" id="A0A537KLN3"/>
<feature type="non-terminal residue" evidence="4">
    <location>
        <position position="1"/>
    </location>
</feature>
<name>A0A537KLN3_9BACT</name>
<evidence type="ECO:0000256" key="2">
    <source>
        <dbReference type="ARBA" id="ARBA00022679"/>
    </source>
</evidence>
<dbReference type="Pfam" id="PF13692">
    <property type="entry name" value="Glyco_trans_1_4"/>
    <property type="match status" value="1"/>
</dbReference>